<dbReference type="InterPro" id="IPR000531">
    <property type="entry name" value="Beta-barrel_TonB"/>
</dbReference>
<feature type="domain" description="TonB-dependent receptor-like beta-barrel" evidence="12">
    <location>
        <begin position="365"/>
        <end position="827"/>
    </location>
</feature>
<keyword evidence="4 10" id="KW-0812">Transmembrane</keyword>
<dbReference type="InterPro" id="IPR039426">
    <property type="entry name" value="TonB-dep_rcpt-like"/>
</dbReference>
<evidence type="ECO:0000256" key="5">
    <source>
        <dbReference type="ARBA" id="ARBA00022729"/>
    </source>
</evidence>
<dbReference type="InterPro" id="IPR008969">
    <property type="entry name" value="CarboxyPept-like_regulatory"/>
</dbReference>
<accession>A0A916DST9</accession>
<organism evidence="14 15">
    <name type="scientific">Aureispira anguillae</name>
    <dbReference type="NCBI Taxonomy" id="2864201"/>
    <lineage>
        <taxon>Bacteria</taxon>
        <taxon>Pseudomonadati</taxon>
        <taxon>Bacteroidota</taxon>
        <taxon>Saprospiria</taxon>
        <taxon>Saprospirales</taxon>
        <taxon>Saprospiraceae</taxon>
        <taxon>Aureispira</taxon>
    </lineage>
</organism>
<evidence type="ECO:0000313" key="15">
    <source>
        <dbReference type="Proteomes" id="UP001060919"/>
    </source>
</evidence>
<dbReference type="InterPro" id="IPR012910">
    <property type="entry name" value="Plug_dom"/>
</dbReference>
<dbReference type="SUPFAM" id="SSF49464">
    <property type="entry name" value="Carboxypeptidase regulatory domain-like"/>
    <property type="match status" value="1"/>
</dbReference>
<dbReference type="EMBL" id="AP026867">
    <property type="protein sequence ID" value="BDS11365.1"/>
    <property type="molecule type" value="Genomic_DNA"/>
</dbReference>
<dbReference type="SUPFAM" id="SSF56935">
    <property type="entry name" value="Porins"/>
    <property type="match status" value="1"/>
</dbReference>
<dbReference type="Gene3D" id="2.40.170.20">
    <property type="entry name" value="TonB-dependent receptor, beta-barrel domain"/>
    <property type="match status" value="1"/>
</dbReference>
<dbReference type="AlphaFoldDB" id="A0A916DST9"/>
<feature type="domain" description="TonB-dependent receptor plug" evidence="13">
    <location>
        <begin position="143"/>
        <end position="251"/>
    </location>
</feature>
<dbReference type="Pfam" id="PF00593">
    <property type="entry name" value="TonB_dep_Rec_b-barrel"/>
    <property type="match status" value="1"/>
</dbReference>
<evidence type="ECO:0000256" key="7">
    <source>
        <dbReference type="ARBA" id="ARBA00023136"/>
    </source>
</evidence>
<evidence type="ECO:0000256" key="4">
    <source>
        <dbReference type="ARBA" id="ARBA00022692"/>
    </source>
</evidence>
<dbReference type="KEGG" id="aup:AsAng_0020770"/>
<reference evidence="14" key="1">
    <citation type="submission" date="2022-09" db="EMBL/GenBank/DDBJ databases">
        <title>Aureispira anguillicida sp. nov., isolated from Leptocephalus of Japanese eel Anguilla japonica.</title>
        <authorList>
            <person name="Yuasa K."/>
            <person name="Mekata T."/>
            <person name="Ikunari K."/>
        </authorList>
    </citation>
    <scope>NUCLEOTIDE SEQUENCE</scope>
    <source>
        <strain evidence="14">EL160426</strain>
    </source>
</reference>
<keyword evidence="7 10" id="KW-0472">Membrane</keyword>
<dbReference type="InterPro" id="IPR037066">
    <property type="entry name" value="Plug_dom_sf"/>
</dbReference>
<keyword evidence="2 10" id="KW-0813">Transport</keyword>
<dbReference type="PANTHER" id="PTHR30069">
    <property type="entry name" value="TONB-DEPENDENT OUTER MEMBRANE RECEPTOR"/>
    <property type="match status" value="1"/>
</dbReference>
<evidence type="ECO:0000256" key="9">
    <source>
        <dbReference type="ARBA" id="ARBA00023237"/>
    </source>
</evidence>
<comment type="similarity">
    <text evidence="10 11">Belongs to the TonB-dependent receptor family.</text>
</comment>
<evidence type="ECO:0000256" key="10">
    <source>
        <dbReference type="PROSITE-ProRule" id="PRU01360"/>
    </source>
</evidence>
<dbReference type="Proteomes" id="UP001060919">
    <property type="component" value="Chromosome"/>
</dbReference>
<dbReference type="GO" id="GO:0044718">
    <property type="term" value="P:siderophore transmembrane transport"/>
    <property type="evidence" value="ECO:0007669"/>
    <property type="project" value="TreeGrafter"/>
</dbReference>
<evidence type="ECO:0000259" key="12">
    <source>
        <dbReference type="Pfam" id="PF00593"/>
    </source>
</evidence>
<dbReference type="Pfam" id="PF07715">
    <property type="entry name" value="Plug"/>
    <property type="match status" value="1"/>
</dbReference>
<dbReference type="Gene3D" id="2.60.40.1120">
    <property type="entry name" value="Carboxypeptidase-like, regulatory domain"/>
    <property type="match status" value="1"/>
</dbReference>
<evidence type="ECO:0000313" key="14">
    <source>
        <dbReference type="EMBL" id="BDS11365.1"/>
    </source>
</evidence>
<comment type="subcellular location">
    <subcellularLocation>
        <location evidence="1 10">Cell outer membrane</location>
        <topology evidence="1 10">Multi-pass membrane protein</topology>
    </subcellularLocation>
</comment>
<protein>
    <submittedName>
        <fullName evidence="14">TonB-dependent receptor</fullName>
    </submittedName>
</protein>
<evidence type="ECO:0000256" key="8">
    <source>
        <dbReference type="ARBA" id="ARBA00023170"/>
    </source>
</evidence>
<keyword evidence="3 10" id="KW-1134">Transmembrane beta strand</keyword>
<evidence type="ECO:0000256" key="2">
    <source>
        <dbReference type="ARBA" id="ARBA00022448"/>
    </source>
</evidence>
<dbReference type="Gene3D" id="2.170.130.10">
    <property type="entry name" value="TonB-dependent receptor, plug domain"/>
    <property type="match status" value="1"/>
</dbReference>
<keyword evidence="15" id="KW-1185">Reference proteome</keyword>
<dbReference type="GO" id="GO:0015344">
    <property type="term" value="F:siderophore uptake transmembrane transporter activity"/>
    <property type="evidence" value="ECO:0007669"/>
    <property type="project" value="TreeGrafter"/>
</dbReference>
<gene>
    <name evidence="14" type="ORF">AsAng_0020770</name>
</gene>
<dbReference type="RefSeq" id="WP_264792552.1">
    <property type="nucleotide sequence ID" value="NZ_AP026867.1"/>
</dbReference>
<keyword evidence="6 11" id="KW-0798">TonB box</keyword>
<evidence type="ECO:0000256" key="3">
    <source>
        <dbReference type="ARBA" id="ARBA00022452"/>
    </source>
</evidence>
<dbReference type="Pfam" id="PF13620">
    <property type="entry name" value="CarboxypepD_reg"/>
    <property type="match status" value="1"/>
</dbReference>
<keyword evidence="9 10" id="KW-0998">Cell outer membrane</keyword>
<dbReference type="GO" id="GO:0009279">
    <property type="term" value="C:cell outer membrane"/>
    <property type="evidence" value="ECO:0007669"/>
    <property type="project" value="UniProtKB-SubCell"/>
</dbReference>
<dbReference type="PROSITE" id="PS52016">
    <property type="entry name" value="TONB_DEPENDENT_REC_3"/>
    <property type="match status" value="1"/>
</dbReference>
<evidence type="ECO:0000256" key="1">
    <source>
        <dbReference type="ARBA" id="ARBA00004571"/>
    </source>
</evidence>
<name>A0A916DST9_9BACT</name>
<evidence type="ECO:0000256" key="11">
    <source>
        <dbReference type="RuleBase" id="RU003357"/>
    </source>
</evidence>
<dbReference type="InterPro" id="IPR036942">
    <property type="entry name" value="Beta-barrel_TonB_sf"/>
</dbReference>
<evidence type="ECO:0000256" key="6">
    <source>
        <dbReference type="ARBA" id="ARBA00023077"/>
    </source>
</evidence>
<keyword evidence="8 14" id="KW-0675">Receptor</keyword>
<proteinExistence type="inferred from homology"/>
<sequence>MKNIYIILIFFLSTSVAFSWTEISGNIRGLVTNHESGQIIRGATIKLIPFKGKKEETKSFSQDAGEFLFANVKPGLYNLECTAFGFKTTRIIGIQVREDRTKLAYFKLVRGSAAEVTEIYTYAALEAKQNEATATGSSTQESIKDAPATIYVITAEDIEDRGYMGINELLLDIPEIEIQNRSNSEDYNTISSRGIYGNEKILVLVDGIRYNSMVSTIYALLENYNIRYAERVEVILGPASALYGADAYMGVINIITKKGIKAKGAALTGSYGLYNTTSNAFQFGVGNEEISFAMSGGFYYSDGVNLNDHYRDEFRFYNNSYLTNGQVLNSPFDPRGSTRTLPIEPFNMSRFSYFIQGKFRYKRLSIGVFHNQEQHSSSVSTRAQYSPYLKESKFGSSLSGLNVEHKYIPKNSKKWSLNTLFNATFMFLPTNTRFLNTFSSYKDAYKAGTDMGARLTETFNYQFNKYHKFAAGITLQHSLTLPKSSDIPTRQAIFIPMRLTSSVERDIYYLGTNYTDVDGNSLKIYQDLYYIRRIILGAFAEYRVNIKDKLLMTLGLRFDQIIDISEFAADKHKKAYNSINPRLGLVYKPIDNLTFKLFYGEGFLQPPPQRKYDHFGAFYPITDNNGKYTHIQGGFWRVPNEDLLPEKVRTIELSTKYTKEDFSLSANAYANFIQNAIVFETDFDNPTFKGVPIRVAEQAVNSTELIHTYGATLRADYQFVFGREEQTKLKVHASYSYVDGAIHGLERLPFTANHTFKAGVLFKFHDFSLNNSIIYRSATFNTGYTDIDGNFAQYGNAPFAIWNLFAKYKILKKAKTKLNVFVKVNNVLNNKYYHTTGNSAISLGASPQDPIRFVGGLSISFGK</sequence>
<evidence type="ECO:0000259" key="13">
    <source>
        <dbReference type="Pfam" id="PF07715"/>
    </source>
</evidence>
<keyword evidence="5" id="KW-0732">Signal</keyword>
<dbReference type="PANTHER" id="PTHR30069:SF29">
    <property type="entry name" value="HEMOGLOBIN AND HEMOGLOBIN-HAPTOGLOBIN-BINDING PROTEIN 1-RELATED"/>
    <property type="match status" value="1"/>
</dbReference>